<name>A0AAV4B8Z9_9GAST</name>
<evidence type="ECO:0000313" key="2">
    <source>
        <dbReference type="Proteomes" id="UP000735302"/>
    </source>
</evidence>
<protein>
    <submittedName>
        <fullName evidence="1">Uncharacterized protein</fullName>
    </submittedName>
</protein>
<proteinExistence type="predicted"/>
<comment type="caution">
    <text evidence="1">The sequence shown here is derived from an EMBL/GenBank/DDBJ whole genome shotgun (WGS) entry which is preliminary data.</text>
</comment>
<gene>
    <name evidence="1" type="ORF">PoB_004257800</name>
</gene>
<dbReference type="AlphaFoldDB" id="A0AAV4B8Z9"/>
<keyword evidence="2" id="KW-1185">Reference proteome</keyword>
<dbReference type="EMBL" id="BLXT01004644">
    <property type="protein sequence ID" value="GFO16073.1"/>
    <property type="molecule type" value="Genomic_DNA"/>
</dbReference>
<reference evidence="1 2" key="1">
    <citation type="journal article" date="2021" name="Elife">
        <title>Chloroplast acquisition without the gene transfer in kleptoplastic sea slugs, Plakobranchus ocellatus.</title>
        <authorList>
            <person name="Maeda T."/>
            <person name="Takahashi S."/>
            <person name="Yoshida T."/>
            <person name="Shimamura S."/>
            <person name="Takaki Y."/>
            <person name="Nagai Y."/>
            <person name="Toyoda A."/>
            <person name="Suzuki Y."/>
            <person name="Arimoto A."/>
            <person name="Ishii H."/>
            <person name="Satoh N."/>
            <person name="Nishiyama T."/>
            <person name="Hasebe M."/>
            <person name="Maruyama T."/>
            <person name="Minagawa J."/>
            <person name="Obokata J."/>
            <person name="Shigenobu S."/>
        </authorList>
    </citation>
    <scope>NUCLEOTIDE SEQUENCE [LARGE SCALE GENOMIC DNA]</scope>
</reference>
<evidence type="ECO:0000313" key="1">
    <source>
        <dbReference type="EMBL" id="GFO16073.1"/>
    </source>
</evidence>
<sequence length="103" mass="11254">MDSLPMLCGDHDESFPTVYVYSCWEVAAECPALWSSQPLNSLRNSVEGEGGGRHHVYCSKYVAHLPTTSHAVGTRPGSGDNRQMAKAVSSRNGLTLTMPRCHF</sequence>
<dbReference type="Proteomes" id="UP000735302">
    <property type="component" value="Unassembled WGS sequence"/>
</dbReference>
<accession>A0AAV4B8Z9</accession>
<organism evidence="1 2">
    <name type="scientific">Plakobranchus ocellatus</name>
    <dbReference type="NCBI Taxonomy" id="259542"/>
    <lineage>
        <taxon>Eukaryota</taxon>
        <taxon>Metazoa</taxon>
        <taxon>Spiralia</taxon>
        <taxon>Lophotrochozoa</taxon>
        <taxon>Mollusca</taxon>
        <taxon>Gastropoda</taxon>
        <taxon>Heterobranchia</taxon>
        <taxon>Euthyneura</taxon>
        <taxon>Panpulmonata</taxon>
        <taxon>Sacoglossa</taxon>
        <taxon>Placobranchoidea</taxon>
        <taxon>Plakobranchidae</taxon>
        <taxon>Plakobranchus</taxon>
    </lineage>
</organism>